<protein>
    <recommendedName>
        <fullName evidence="1">Squalene cyclase C-terminal domain-containing protein</fullName>
    </recommendedName>
</protein>
<dbReference type="PANTHER" id="PTHR31739:SF25">
    <property type="entry name" value="(E,E)-GERANYLLINALOOL SYNTHASE"/>
    <property type="match status" value="1"/>
</dbReference>
<dbReference type="RefSeq" id="WP_312882936.1">
    <property type="nucleotide sequence ID" value="NZ_BAABEK010000063.1"/>
</dbReference>
<comment type="caution">
    <text evidence="2">The sequence shown here is derived from an EMBL/GenBank/DDBJ whole genome shotgun (WGS) entry which is preliminary data.</text>
</comment>
<name>A0A7W7S551_9ACTN</name>
<dbReference type="GO" id="GO:0010333">
    <property type="term" value="F:terpene synthase activity"/>
    <property type="evidence" value="ECO:0007669"/>
    <property type="project" value="InterPro"/>
</dbReference>
<proteinExistence type="predicted"/>
<feature type="domain" description="Squalene cyclase C-terminal" evidence="1">
    <location>
        <begin position="362"/>
        <end position="500"/>
    </location>
</feature>
<dbReference type="Gene3D" id="1.50.10.20">
    <property type="match status" value="1"/>
</dbReference>
<sequence length="541" mass="56937">MSVDDLVVVGAARQPGFGEIDVAAAARELVAGLVAEPWGQASASIYETGRLVSLAPWLSGHAARVRFLLAAQRPDGGWGAPDGYALVPTLSVTEALAAELRREAPGFERDSLAGVVDRGLGLLRSWLNDERLPSLPDMPAVELIAPALISMINGYLGENGEWLNLPAGMDGAKLSAVRARLASGAAVPQKLVHALEVAGEAAVAAPGVSPSPIGTAGSLSSATATIGASPAAGAAWLGAGEAPEPGAPVRRYLEAVVDSYGGAVPCALPITVFERGWALSWLRRAGIPVAVPSGLIEDLCDALGPEGSPAGPGLPSDADTTSVALYALALLGAVREPDCLWLYETGTHFCTWRGEEGESPTVNAHVLDAFGEYLRHVPGPAPRYEAAVDRLTAWLRDHQRVEGSWQDRWHASPYYATACCTLALEDFGGKDSADAVDRAVRWVLATQREDGSWGRWEGTAEETAYALHILLLTTAASGERPMEAVKRGYHYLRSSVSDQGVPVVMPPLWHDKDLYLPVAPVRATILGALYLAQGALPLRGE</sequence>
<evidence type="ECO:0000313" key="2">
    <source>
        <dbReference type="EMBL" id="MBB4944065.1"/>
    </source>
</evidence>
<dbReference type="UniPathway" id="UPA00337"/>
<dbReference type="GO" id="GO:0000287">
    <property type="term" value="F:magnesium ion binding"/>
    <property type="evidence" value="ECO:0007669"/>
    <property type="project" value="TreeGrafter"/>
</dbReference>
<organism evidence="2 3">
    <name type="scientific">Streptosporangium album</name>
    <dbReference type="NCBI Taxonomy" id="47479"/>
    <lineage>
        <taxon>Bacteria</taxon>
        <taxon>Bacillati</taxon>
        <taxon>Actinomycetota</taxon>
        <taxon>Actinomycetes</taxon>
        <taxon>Streptosporangiales</taxon>
        <taxon>Streptosporangiaceae</taxon>
        <taxon>Streptosporangium</taxon>
    </lineage>
</organism>
<keyword evidence="3" id="KW-1185">Reference proteome</keyword>
<evidence type="ECO:0000313" key="3">
    <source>
        <dbReference type="Proteomes" id="UP000534286"/>
    </source>
</evidence>
<dbReference type="Pfam" id="PF13243">
    <property type="entry name" value="SQHop_cyclase_C"/>
    <property type="match status" value="1"/>
</dbReference>
<dbReference type="InterPro" id="IPR008930">
    <property type="entry name" value="Terpenoid_cyclase/PrenylTrfase"/>
</dbReference>
<dbReference type="InterPro" id="IPR032696">
    <property type="entry name" value="SQ_cyclase_C"/>
</dbReference>
<accession>A0A7W7S551</accession>
<dbReference type="SUPFAM" id="SSF48239">
    <property type="entry name" value="Terpenoid cyclases/Protein prenyltransferases"/>
    <property type="match status" value="1"/>
</dbReference>
<dbReference type="GO" id="GO:0016102">
    <property type="term" value="P:diterpenoid biosynthetic process"/>
    <property type="evidence" value="ECO:0007669"/>
    <property type="project" value="TreeGrafter"/>
</dbReference>
<dbReference type="AlphaFoldDB" id="A0A7W7S551"/>
<dbReference type="Gene3D" id="1.50.10.160">
    <property type="match status" value="1"/>
</dbReference>
<reference evidence="2 3" key="1">
    <citation type="submission" date="2020-08" db="EMBL/GenBank/DDBJ databases">
        <title>Sequencing the genomes of 1000 actinobacteria strains.</title>
        <authorList>
            <person name="Klenk H.-P."/>
        </authorList>
    </citation>
    <scope>NUCLEOTIDE SEQUENCE [LARGE SCALE GENOMIC DNA]</scope>
    <source>
        <strain evidence="2 3">DSM 43023</strain>
    </source>
</reference>
<dbReference type="InterPro" id="IPR050148">
    <property type="entry name" value="Terpene_synthase-like"/>
</dbReference>
<evidence type="ECO:0000259" key="1">
    <source>
        <dbReference type="Pfam" id="PF13243"/>
    </source>
</evidence>
<dbReference type="Proteomes" id="UP000534286">
    <property type="component" value="Unassembled WGS sequence"/>
</dbReference>
<dbReference type="PANTHER" id="PTHR31739">
    <property type="entry name" value="ENT-COPALYL DIPHOSPHATE SYNTHASE, CHLOROPLASTIC"/>
    <property type="match status" value="1"/>
</dbReference>
<gene>
    <name evidence="2" type="ORF">FHR32_008468</name>
</gene>
<dbReference type="EMBL" id="JACHJU010000007">
    <property type="protein sequence ID" value="MBB4944065.1"/>
    <property type="molecule type" value="Genomic_DNA"/>
</dbReference>